<feature type="compositionally biased region" description="Basic and acidic residues" evidence="1">
    <location>
        <begin position="513"/>
        <end position="524"/>
    </location>
</feature>
<sequence>MSSIFELATTQMDNAQLKMFFQQPSVEKALETLILSESMQPQLSNTIQTPTIRPTEVSTNSERQEIIKDPEVIDLTTDQKAAITEEQSWQEIAPLPEDAINNSAINVNAERNNALETLTLRPLGGLTNSELQEIIDRPGGSMLTEEQQLAITEQELRQGLGPLPEGTAATIENTTLENLENEGVGDEMTANQQAATIEEQLPQEIAPILKEDYVIDPIGEQAILGFGDAEFERDYYTTEQYEDAIESLKPQETVLENDFNNLPEETQRLATLYLDQNERNTFTDVARTFRQSEIPDSLSEEARKDAVFHKAKAYARRIHTLKKSMIVPETLTKLSTQAVENINATAETIESTSARIIDYLKEGAKRNSENFHPDYQKNVTQPMDKLTLKSLRLKLSEPSEKFSIYDVNTLTKVGKSLNEIHRSQNNSDPLDTTIQQPAGALNNNVQPSAIADPDTQIQQPQGPLNNTVQPNEVANTDVQQLQRSEPITNTVQPDATANAPTNEQRTENSTLDGLKRPINQEHHVAARTAAPNPGGSARKESKRSRASNSNTPNKRKRP</sequence>
<dbReference type="AlphaFoldDB" id="A0A5B7SUX9"/>
<dbReference type="RefSeq" id="WP_138852985.1">
    <property type="nucleotide sequence ID" value="NZ_CP040710.1"/>
</dbReference>
<dbReference type="KEGG" id="asag:FGM00_11185"/>
<organism evidence="2 3">
    <name type="scientific">Aggregatimonas sangjinii</name>
    <dbReference type="NCBI Taxonomy" id="2583587"/>
    <lineage>
        <taxon>Bacteria</taxon>
        <taxon>Pseudomonadati</taxon>
        <taxon>Bacteroidota</taxon>
        <taxon>Flavobacteriia</taxon>
        <taxon>Flavobacteriales</taxon>
        <taxon>Flavobacteriaceae</taxon>
        <taxon>Aggregatimonas</taxon>
    </lineage>
</organism>
<gene>
    <name evidence="2" type="ORF">FGM00_11185</name>
</gene>
<accession>A0A5B7SUX9</accession>
<reference evidence="2 3" key="1">
    <citation type="submission" date="2019-05" db="EMBL/GenBank/DDBJ databases">
        <title>Genome sequencing of F202Z8.</title>
        <authorList>
            <person name="Kwon Y.M."/>
        </authorList>
    </citation>
    <scope>NUCLEOTIDE SEQUENCE [LARGE SCALE GENOMIC DNA]</scope>
    <source>
        <strain evidence="2 3">F202Z8</strain>
    </source>
</reference>
<name>A0A5B7SUX9_9FLAO</name>
<dbReference type="EMBL" id="CP040710">
    <property type="protein sequence ID" value="QCX00640.1"/>
    <property type="molecule type" value="Genomic_DNA"/>
</dbReference>
<evidence type="ECO:0000313" key="2">
    <source>
        <dbReference type="EMBL" id="QCX00640.1"/>
    </source>
</evidence>
<keyword evidence="3" id="KW-1185">Reference proteome</keyword>
<feature type="compositionally biased region" description="Polar residues" evidence="1">
    <location>
        <begin position="455"/>
        <end position="470"/>
    </location>
</feature>
<evidence type="ECO:0000313" key="3">
    <source>
        <dbReference type="Proteomes" id="UP000310017"/>
    </source>
</evidence>
<dbReference type="Proteomes" id="UP000310017">
    <property type="component" value="Chromosome"/>
</dbReference>
<protein>
    <submittedName>
        <fullName evidence="2">Uncharacterized protein</fullName>
    </submittedName>
</protein>
<feature type="compositionally biased region" description="Polar residues" evidence="1">
    <location>
        <begin position="482"/>
        <end position="511"/>
    </location>
</feature>
<feature type="compositionally biased region" description="Polar residues" evidence="1">
    <location>
        <begin position="423"/>
        <end position="447"/>
    </location>
</feature>
<feature type="region of interest" description="Disordered" evidence="1">
    <location>
        <begin position="482"/>
        <end position="558"/>
    </location>
</feature>
<feature type="region of interest" description="Disordered" evidence="1">
    <location>
        <begin position="421"/>
        <end position="470"/>
    </location>
</feature>
<proteinExistence type="predicted"/>
<evidence type="ECO:0000256" key="1">
    <source>
        <dbReference type="SAM" id="MobiDB-lite"/>
    </source>
</evidence>